<comment type="caution">
    <text evidence="6">The sequence shown here is derived from an EMBL/GenBank/DDBJ whole genome shotgun (WGS) entry which is preliminary data.</text>
</comment>
<keyword evidence="1" id="KW-0001">2Fe-2S</keyword>
<keyword evidence="3" id="KW-0408">Iron</keyword>
<dbReference type="Pfam" id="PF00355">
    <property type="entry name" value="Rieske"/>
    <property type="match status" value="1"/>
</dbReference>
<dbReference type="RefSeq" id="WP_378263992.1">
    <property type="nucleotide sequence ID" value="NZ_JBHUKR010000006.1"/>
</dbReference>
<sequence length="227" mass="24057">MSTRGVRRFVEDLLRQRRPRRFAAEPDDEAELRTAIMLRDARPGSGVPSEEFVTGLRQRLATELDGETAPAQGGNRRRFVQITSAAAATAAVAGAGLDHILVTAGTSAGPAPDRTMVPDTGEWRAVVAASDLPEGGVRAFDLGAVAGFVRRAGGQVQGVSATCTHLGCRLALDAPQRRLNCPCHRTAFTVDGAVLFHQLPVEPPPLPHLMVRESGGVIEVFVPPVAT</sequence>
<evidence type="ECO:0000256" key="1">
    <source>
        <dbReference type="ARBA" id="ARBA00022714"/>
    </source>
</evidence>
<evidence type="ECO:0000313" key="6">
    <source>
        <dbReference type="EMBL" id="MFD2416839.1"/>
    </source>
</evidence>
<accession>A0ABW5FQG2</accession>
<name>A0ABW5FQG2_9PSEU</name>
<proteinExistence type="predicted"/>
<evidence type="ECO:0000259" key="5">
    <source>
        <dbReference type="PROSITE" id="PS51296"/>
    </source>
</evidence>
<evidence type="ECO:0000313" key="7">
    <source>
        <dbReference type="Proteomes" id="UP001597417"/>
    </source>
</evidence>
<keyword evidence="7" id="KW-1185">Reference proteome</keyword>
<dbReference type="SUPFAM" id="SSF50022">
    <property type="entry name" value="ISP domain"/>
    <property type="match status" value="1"/>
</dbReference>
<evidence type="ECO:0000256" key="3">
    <source>
        <dbReference type="ARBA" id="ARBA00023004"/>
    </source>
</evidence>
<dbReference type="Proteomes" id="UP001597417">
    <property type="component" value="Unassembled WGS sequence"/>
</dbReference>
<protein>
    <submittedName>
        <fullName evidence="6">Ubiquinol-cytochrome c reductase iron-sulfur subunit</fullName>
    </submittedName>
</protein>
<organism evidence="6 7">
    <name type="scientific">Amycolatopsis pigmentata</name>
    <dbReference type="NCBI Taxonomy" id="450801"/>
    <lineage>
        <taxon>Bacteria</taxon>
        <taxon>Bacillati</taxon>
        <taxon>Actinomycetota</taxon>
        <taxon>Actinomycetes</taxon>
        <taxon>Pseudonocardiales</taxon>
        <taxon>Pseudonocardiaceae</taxon>
        <taxon>Amycolatopsis</taxon>
    </lineage>
</organism>
<dbReference type="CDD" id="cd03467">
    <property type="entry name" value="Rieske"/>
    <property type="match status" value="1"/>
</dbReference>
<gene>
    <name evidence="6" type="ORF">ACFSXZ_10945</name>
</gene>
<dbReference type="Gene3D" id="2.102.10.10">
    <property type="entry name" value="Rieske [2Fe-2S] iron-sulphur domain"/>
    <property type="match status" value="1"/>
</dbReference>
<keyword evidence="2" id="KW-0479">Metal-binding</keyword>
<dbReference type="InterPro" id="IPR017941">
    <property type="entry name" value="Rieske_2Fe-2S"/>
</dbReference>
<dbReference type="PROSITE" id="PS51296">
    <property type="entry name" value="RIESKE"/>
    <property type="match status" value="1"/>
</dbReference>
<feature type="domain" description="Rieske" evidence="5">
    <location>
        <begin position="124"/>
        <end position="220"/>
    </location>
</feature>
<reference evidence="7" key="1">
    <citation type="journal article" date="2019" name="Int. J. Syst. Evol. Microbiol.">
        <title>The Global Catalogue of Microorganisms (GCM) 10K type strain sequencing project: providing services to taxonomists for standard genome sequencing and annotation.</title>
        <authorList>
            <consortium name="The Broad Institute Genomics Platform"/>
            <consortium name="The Broad Institute Genome Sequencing Center for Infectious Disease"/>
            <person name="Wu L."/>
            <person name="Ma J."/>
        </authorList>
    </citation>
    <scope>NUCLEOTIDE SEQUENCE [LARGE SCALE GENOMIC DNA]</scope>
    <source>
        <strain evidence="7">CGMCC 4.7645</strain>
    </source>
</reference>
<evidence type="ECO:0000256" key="2">
    <source>
        <dbReference type="ARBA" id="ARBA00022723"/>
    </source>
</evidence>
<evidence type="ECO:0000256" key="4">
    <source>
        <dbReference type="ARBA" id="ARBA00023014"/>
    </source>
</evidence>
<keyword evidence="4" id="KW-0411">Iron-sulfur</keyword>
<dbReference type="InterPro" id="IPR036922">
    <property type="entry name" value="Rieske_2Fe-2S_sf"/>
</dbReference>
<dbReference type="EMBL" id="JBHUKR010000006">
    <property type="protein sequence ID" value="MFD2416839.1"/>
    <property type="molecule type" value="Genomic_DNA"/>
</dbReference>